<evidence type="ECO:0000256" key="7">
    <source>
        <dbReference type="ARBA" id="ARBA00023136"/>
    </source>
</evidence>
<organism evidence="15 16">
    <name type="scientific">Melioribacter roseus (strain DSM 23840 / JCM 17771 / VKM B-2668 / P3M-2)</name>
    <dbReference type="NCBI Taxonomy" id="1191523"/>
    <lineage>
        <taxon>Bacteria</taxon>
        <taxon>Pseudomonadati</taxon>
        <taxon>Ignavibacteriota</taxon>
        <taxon>Ignavibacteria</taxon>
        <taxon>Ignavibacteriales</taxon>
        <taxon>Melioribacteraceae</taxon>
        <taxon>Melioribacter</taxon>
    </lineage>
</organism>
<keyword evidence="8 15" id="KW-0675">Receptor</keyword>
<protein>
    <submittedName>
        <fullName evidence="15">TonB-dependent receptor</fullName>
    </submittedName>
</protein>
<evidence type="ECO:0000256" key="3">
    <source>
        <dbReference type="ARBA" id="ARBA00022452"/>
    </source>
</evidence>
<keyword evidence="2 10" id="KW-0813">Transport</keyword>
<keyword evidence="9 10" id="KW-0998">Cell outer membrane</keyword>
<dbReference type="InterPro" id="IPR012910">
    <property type="entry name" value="Plug_dom"/>
</dbReference>
<keyword evidence="3 10" id="KW-1134">Transmembrane beta strand</keyword>
<dbReference type="PANTHER" id="PTHR30069">
    <property type="entry name" value="TONB-DEPENDENT OUTER MEMBRANE RECEPTOR"/>
    <property type="match status" value="1"/>
</dbReference>
<dbReference type="PROSITE" id="PS52016">
    <property type="entry name" value="TONB_DEPENDENT_REC_3"/>
    <property type="match status" value="1"/>
</dbReference>
<evidence type="ECO:0000256" key="1">
    <source>
        <dbReference type="ARBA" id="ARBA00004571"/>
    </source>
</evidence>
<comment type="subcellular location">
    <subcellularLocation>
        <location evidence="1 10">Cell outer membrane</location>
        <topology evidence="1 10">Multi-pass membrane protein</topology>
    </subcellularLocation>
</comment>
<dbReference type="RefSeq" id="WP_014857006.1">
    <property type="nucleotide sequence ID" value="NC_018178.1"/>
</dbReference>
<comment type="similarity">
    <text evidence="10 11">Belongs to the TonB-dependent receptor family.</text>
</comment>
<keyword evidence="6 11" id="KW-0798">TonB box</keyword>
<evidence type="ECO:0000256" key="9">
    <source>
        <dbReference type="ARBA" id="ARBA00023237"/>
    </source>
</evidence>
<dbReference type="InterPro" id="IPR039426">
    <property type="entry name" value="TonB-dep_rcpt-like"/>
</dbReference>
<name>I7A6R9_MELRP</name>
<keyword evidence="4 10" id="KW-0812">Transmembrane</keyword>
<evidence type="ECO:0000256" key="5">
    <source>
        <dbReference type="ARBA" id="ARBA00022729"/>
    </source>
</evidence>
<dbReference type="Gene3D" id="2.40.170.20">
    <property type="entry name" value="TonB-dependent receptor, beta-barrel domain"/>
    <property type="match status" value="1"/>
</dbReference>
<evidence type="ECO:0000256" key="2">
    <source>
        <dbReference type="ARBA" id="ARBA00022448"/>
    </source>
</evidence>
<dbReference type="HOGENOM" id="CLU_012116_0_0_10"/>
<keyword evidence="7 10" id="KW-0472">Membrane</keyword>
<dbReference type="SUPFAM" id="SSF56935">
    <property type="entry name" value="Porins"/>
    <property type="match status" value="1"/>
</dbReference>
<dbReference type="GO" id="GO:0009279">
    <property type="term" value="C:cell outer membrane"/>
    <property type="evidence" value="ECO:0007669"/>
    <property type="project" value="UniProtKB-SubCell"/>
</dbReference>
<dbReference type="eggNOG" id="COG1629">
    <property type="taxonomic scope" value="Bacteria"/>
</dbReference>
<keyword evidence="5 12" id="KW-0732">Signal</keyword>
<feature type="signal peptide" evidence="12">
    <location>
        <begin position="1"/>
        <end position="19"/>
    </location>
</feature>
<dbReference type="Gene3D" id="2.170.130.10">
    <property type="entry name" value="TonB-dependent receptor, plug domain"/>
    <property type="match status" value="1"/>
</dbReference>
<dbReference type="SUPFAM" id="SSF49464">
    <property type="entry name" value="Carboxypeptidase regulatory domain-like"/>
    <property type="match status" value="1"/>
</dbReference>
<accession>I7A6R9</accession>
<evidence type="ECO:0000256" key="8">
    <source>
        <dbReference type="ARBA" id="ARBA00023170"/>
    </source>
</evidence>
<dbReference type="KEGG" id="mro:MROS_2346"/>
<dbReference type="GO" id="GO:0044718">
    <property type="term" value="P:siderophore transmembrane transport"/>
    <property type="evidence" value="ECO:0007669"/>
    <property type="project" value="TreeGrafter"/>
</dbReference>
<dbReference type="Pfam" id="PF00593">
    <property type="entry name" value="TonB_dep_Rec_b-barrel"/>
    <property type="match status" value="1"/>
</dbReference>
<dbReference type="EMBL" id="CP003557">
    <property type="protein sequence ID" value="AFN75576.1"/>
    <property type="molecule type" value="Genomic_DNA"/>
</dbReference>
<dbReference type="InterPro" id="IPR036942">
    <property type="entry name" value="Beta-barrel_TonB_sf"/>
</dbReference>
<feature type="domain" description="TonB-dependent receptor plug" evidence="14">
    <location>
        <begin position="128"/>
        <end position="220"/>
    </location>
</feature>
<evidence type="ECO:0000256" key="12">
    <source>
        <dbReference type="SAM" id="SignalP"/>
    </source>
</evidence>
<dbReference type="Pfam" id="PF07715">
    <property type="entry name" value="Plug"/>
    <property type="match status" value="1"/>
</dbReference>
<dbReference type="eggNOG" id="COG4771">
    <property type="taxonomic scope" value="Bacteria"/>
</dbReference>
<dbReference type="AlphaFoldDB" id="I7A6R9"/>
<evidence type="ECO:0000256" key="11">
    <source>
        <dbReference type="RuleBase" id="RU003357"/>
    </source>
</evidence>
<dbReference type="GO" id="GO:0015344">
    <property type="term" value="F:siderophore uptake transmembrane transporter activity"/>
    <property type="evidence" value="ECO:0007669"/>
    <property type="project" value="TreeGrafter"/>
</dbReference>
<evidence type="ECO:0000256" key="4">
    <source>
        <dbReference type="ARBA" id="ARBA00022692"/>
    </source>
</evidence>
<keyword evidence="16" id="KW-1185">Reference proteome</keyword>
<evidence type="ECO:0000259" key="13">
    <source>
        <dbReference type="Pfam" id="PF00593"/>
    </source>
</evidence>
<evidence type="ECO:0000256" key="10">
    <source>
        <dbReference type="PROSITE-ProRule" id="PRU01360"/>
    </source>
</evidence>
<dbReference type="Gene3D" id="2.60.40.1120">
    <property type="entry name" value="Carboxypeptidase-like, regulatory domain"/>
    <property type="match status" value="1"/>
</dbReference>
<dbReference type="PANTHER" id="PTHR30069:SF29">
    <property type="entry name" value="HEMOGLOBIN AND HEMOGLOBIN-HAPTOGLOBIN-BINDING PROTEIN 1-RELATED"/>
    <property type="match status" value="1"/>
</dbReference>
<dbReference type="STRING" id="1191523.MROS_2346"/>
<feature type="domain" description="TonB-dependent receptor-like beta-barrel" evidence="13">
    <location>
        <begin position="447"/>
        <end position="988"/>
    </location>
</feature>
<sequence length="1082" mass="123319">MTDKLKIFIVMFLALVALSAITEAQTKSRIIGRVIDEQTGEPLFGANVVIRDTYLGAATDIDGKFFIVNVPVGTYDIQISMIGYGTQIIENVVVSADRVTNLEIALKPSVIEGQEIIITAKRDELHKEVSNTQMVVSSGQLQDASGVREINAFLSKLPGVSTENGFLTIRGGSADQTGAMVNGLSYVNSAVGNAETSIPMSAVEQVSLLSGGYNAEYGNFRSGLINITTKGGSKDGYHGTFSFSANQPHLKRFGPSFYDPHNDALRAYLDPEVSFIGTDAAWADDPYMREQNPKFTGWITQAENYNRGKDPEKQVTPFQLYLFATWMHMAEPDYEGLRNLPDELKQQIGYYEIPDEQKSLFASHRMKEEGRDWNFDGGFGGPLPLIGKYLGDATFYISNNSSERYYVMPLTLRSQKSYTTLATIKSTPSEGLSVSYNGLWKRQIGLSPVRPPWGDPPNAGNAGGFMPINNIKYVANNPEYWYDQSFYPILNQTILMNGVTINKVVSNSTYWEFTAGYLYIKNYSPTGDNRDTSIVTNFGPIYVDESPYGKWQFASQHKVDGFTFPSYDAPPGIPRRFSRKEGDLYDRTKVRQLQLKFDIASQINEHNFVKAGLEYNYIDIKHNFWEKWNQNAYNTYEFNYHRWPSQTAAYIQDQISYEGLVANLGVRFDYYYGGGGKWPSGDPFAEEVFRPQKVDTSLFSILEAGRSYIWEIWEQYDKDHPGFLQPIKNFFTVSPRIGVSFPVTTNSKFYFNYGHFRSNPPYYTMYLYRYRYDKNGLYDMSNPNLEPPRTISYELGLAYNFMEGYLMQLSGYYKDITGQAGEVSYQTSSGTLNYDGLANNEYEDIQGFEVTLSKNDQSWFNFWVNFNYMLSKSGLTGKQIISDVTINNDQEGLYQGNESRALPRPKVNANVTFRSPMDWGPEILGAKIFGGWSMTIFGEWYAGSYFTYNPLGKLHISNNMQWPDYYMVDLKLNKAVDVGHLKLNFYVDISNLFNFKVSLMRYEYAFQDDNDLNKYLASLHLPMYDSPEFDQLRENQPGYYIPGDDKVGDLRSDDKPYINDPNYSFWLFGQPRDIWVGVRIDF</sequence>
<proteinExistence type="inferred from homology"/>
<dbReference type="InterPro" id="IPR008969">
    <property type="entry name" value="CarboxyPept-like_regulatory"/>
</dbReference>
<dbReference type="InterPro" id="IPR037066">
    <property type="entry name" value="Plug_dom_sf"/>
</dbReference>
<feature type="chain" id="PRO_5003707134" evidence="12">
    <location>
        <begin position="20"/>
        <end position="1082"/>
    </location>
</feature>
<evidence type="ECO:0000256" key="6">
    <source>
        <dbReference type="ARBA" id="ARBA00023077"/>
    </source>
</evidence>
<dbReference type="Proteomes" id="UP000009011">
    <property type="component" value="Chromosome"/>
</dbReference>
<evidence type="ECO:0000313" key="15">
    <source>
        <dbReference type="EMBL" id="AFN75576.1"/>
    </source>
</evidence>
<dbReference type="OrthoDB" id="9804995at2"/>
<evidence type="ECO:0000313" key="16">
    <source>
        <dbReference type="Proteomes" id="UP000009011"/>
    </source>
</evidence>
<dbReference type="Pfam" id="PF13715">
    <property type="entry name" value="CarbopepD_reg_2"/>
    <property type="match status" value="1"/>
</dbReference>
<reference evidence="15 16" key="1">
    <citation type="journal article" date="2013" name="PLoS ONE">
        <title>Genomic analysis of Melioribacter roseus, facultatively anaerobic organotrophic bacterium representing a novel deep lineage within Bacteriodetes/Chlorobi group.</title>
        <authorList>
            <person name="Kadnikov V.V."/>
            <person name="Mardanov A.V."/>
            <person name="Podosokorskaya O.A."/>
            <person name="Gavrilov S.N."/>
            <person name="Kublanov I.V."/>
            <person name="Beletsky A.V."/>
            <person name="Bonch-Osmolovskaya E.A."/>
            <person name="Ravin N.V."/>
        </authorList>
    </citation>
    <scope>NUCLEOTIDE SEQUENCE [LARGE SCALE GENOMIC DNA]</scope>
    <source>
        <strain evidence="16">JCM 17771 / P3M-2</strain>
    </source>
</reference>
<evidence type="ECO:0000259" key="14">
    <source>
        <dbReference type="Pfam" id="PF07715"/>
    </source>
</evidence>
<dbReference type="InterPro" id="IPR000531">
    <property type="entry name" value="Beta-barrel_TonB"/>
</dbReference>
<gene>
    <name evidence="15" type="ordered locus">MROS_2346</name>
</gene>